<proteinExistence type="predicted"/>
<reference evidence="2 3" key="1">
    <citation type="submission" date="2015-08" db="EMBL/GenBank/DDBJ databases">
        <title>Next Generation Sequencing and Analysis of the Genome of Puccinia sorghi L Schw, the Causal Agent of Maize Common Rust.</title>
        <authorList>
            <person name="Rochi L."/>
            <person name="Burguener G."/>
            <person name="Darino M."/>
            <person name="Turjanski A."/>
            <person name="Kreff E."/>
            <person name="Dieguez M.J."/>
            <person name="Sacco F."/>
        </authorList>
    </citation>
    <scope>NUCLEOTIDE SEQUENCE [LARGE SCALE GENOMIC DNA]</scope>
    <source>
        <strain evidence="2 3">RO10H11247</strain>
    </source>
</reference>
<comment type="caution">
    <text evidence="2">The sequence shown here is derived from an EMBL/GenBank/DDBJ whole genome shotgun (WGS) entry which is preliminary data.</text>
</comment>
<organism evidence="2 3">
    <name type="scientific">Puccinia sorghi</name>
    <dbReference type="NCBI Taxonomy" id="27349"/>
    <lineage>
        <taxon>Eukaryota</taxon>
        <taxon>Fungi</taxon>
        <taxon>Dikarya</taxon>
        <taxon>Basidiomycota</taxon>
        <taxon>Pucciniomycotina</taxon>
        <taxon>Pucciniomycetes</taxon>
        <taxon>Pucciniales</taxon>
        <taxon>Pucciniaceae</taxon>
        <taxon>Puccinia</taxon>
    </lineage>
</organism>
<keyword evidence="3" id="KW-1185">Reference proteome</keyword>
<dbReference type="EMBL" id="LAVV01007613">
    <property type="protein sequence ID" value="KNZ55358.1"/>
    <property type="molecule type" value="Genomic_DNA"/>
</dbReference>
<accession>A0A0L6V3M6</accession>
<evidence type="ECO:0000313" key="2">
    <source>
        <dbReference type="EMBL" id="KNZ55358.1"/>
    </source>
</evidence>
<evidence type="ECO:0000313" key="3">
    <source>
        <dbReference type="Proteomes" id="UP000037035"/>
    </source>
</evidence>
<gene>
    <name evidence="2" type="ORF">VP01_26g5</name>
</gene>
<feature type="region of interest" description="Disordered" evidence="1">
    <location>
        <begin position="129"/>
        <end position="169"/>
    </location>
</feature>
<evidence type="ECO:0000256" key="1">
    <source>
        <dbReference type="SAM" id="MobiDB-lite"/>
    </source>
</evidence>
<dbReference type="AlphaFoldDB" id="A0A0L6V3M6"/>
<dbReference type="VEuPathDB" id="FungiDB:VP01_26g5"/>
<sequence length="169" mass="19340">MKINVLNEELEMRFFCYSTSFKILTIYAAFQSSDGNDGGGWSYQSFCPSKLIQNNFRLERKVWRRGAGHGDSSSSYFMIEMLYPFLACKGKQCKRSVGAPLQELGQYLEEKRKSLQALAEKKPTNVNPENYFELFDAPETNDKTKGLKLHRKQLDNPPGPCENDSQSPF</sequence>
<name>A0A0L6V3M6_9BASI</name>
<protein>
    <submittedName>
        <fullName evidence="2">Uncharacterized protein</fullName>
    </submittedName>
</protein>
<dbReference type="Proteomes" id="UP000037035">
    <property type="component" value="Unassembled WGS sequence"/>
</dbReference>